<dbReference type="Proteomes" id="UP000224915">
    <property type="component" value="Unassembled WGS sequence"/>
</dbReference>
<sequence length="1023" mass="111964">MTLPDDYHGLDHGPGPVLPVATPSAAAPDAAHTQGAPTPWDRYLAWNRDVALAVYPAAPAERLVFLDLEGDSLDRIAERRGLPREQVVPALVETVTRLLDPATMSSAFRRFARATDAWHNGEQTDPPPGVALLALFSLAAERMKAGDGIRATNYYGQLARLLDQDTERMSLSYRESSPILWDSLTHWLTALQGRRGRPVTFSIGHFEYIGRAMAQALVRDTDRRRLESFFVDFDLSPHSDMTTSQLLPLLDAWLTPAYAPAHLSSLWAQEELRHPLTQSVAEILRSWDGTVSASDSQGVGAAQIRLALARRSGLQRGWSIWLTMRLPRASEPRTATIQATDGGVEVSLVPSRPGELQIQSLRDILTPDQLVTGRIDINDPIAGRIVSRVPRSIVVLRREEASADWIEVSQVRLGDEVAVLAREDQSFEQTLREVSATAWTEVTGADAVGIPQGWRLVHGVTVAGRPTEEFGHFHDLSALIPITHSTLSASGGLRLPGHGREWRYHADRPPTVTVARPGGQFDAYLFDLEHKNPIPIERFRSVSGEPRAIALDELGLEPGSYGLRVPDSQEAMERRLWLHDSAHPTSSEAAPQVPQNWDGPLWAINAYPLDASSADASAPRVDTTSTQAAFELPPPAPWWRRSREAPRRRPIQVAIPDSGSCAYTGRHHEQLEDARPDSRGRYPGTSLGVCITCGRTKRYSNSYWSNTRRWNLARNPSEGSSASTQTVSALGTDLDWNLLLDALLTMGSGSASQLRGLTQQFDPSARFYHEVAATLSDLGQLELVRDPATCEVRSWAAGPPSIAVIDSEVLLLGGWPRSLVREFIASGAQICREPQEGAPDRLTTTADATRITEALSDLSVTADPARHLARRLPPLSAVVAALPAITMPSIATLERYEPSVDRWEHVTSGDAPGAYRADGYSRLYLLRTEEDVRLGAARVANVALAKHAAPVLQQSAQPLLAYDRRARTLSVPLGALLPGEYSRAATLASGRTPRRRDTADHSLVDYLGVPPDIAAHIYHQIGA</sequence>
<feature type="compositionally biased region" description="Basic and acidic residues" evidence="1">
    <location>
        <begin position="1"/>
        <end position="11"/>
    </location>
</feature>
<dbReference type="EMBL" id="PDJD01000001">
    <property type="protein sequence ID" value="PFG18542.1"/>
    <property type="molecule type" value="Genomic_DNA"/>
</dbReference>
<evidence type="ECO:0000313" key="3">
    <source>
        <dbReference type="Proteomes" id="UP000224915"/>
    </source>
</evidence>
<feature type="compositionally biased region" description="Low complexity" evidence="1">
    <location>
        <begin position="19"/>
        <end position="31"/>
    </location>
</feature>
<organism evidence="2 3">
    <name type="scientific">Serinibacter salmoneus</name>
    <dbReference type="NCBI Taxonomy" id="556530"/>
    <lineage>
        <taxon>Bacteria</taxon>
        <taxon>Bacillati</taxon>
        <taxon>Actinomycetota</taxon>
        <taxon>Actinomycetes</taxon>
        <taxon>Micrococcales</taxon>
        <taxon>Beutenbergiaceae</taxon>
        <taxon>Serinibacter</taxon>
    </lineage>
</organism>
<reference evidence="2 3" key="1">
    <citation type="submission" date="2017-10" db="EMBL/GenBank/DDBJ databases">
        <title>Sequencing the genomes of 1000 actinobacteria strains.</title>
        <authorList>
            <person name="Klenk H.-P."/>
        </authorList>
    </citation>
    <scope>NUCLEOTIDE SEQUENCE [LARGE SCALE GENOMIC DNA]</scope>
    <source>
        <strain evidence="2 3">DSM 21801</strain>
    </source>
</reference>
<evidence type="ECO:0000313" key="2">
    <source>
        <dbReference type="EMBL" id="PFG18542.1"/>
    </source>
</evidence>
<keyword evidence="3" id="KW-1185">Reference proteome</keyword>
<accession>A0A2A9CXZ7</accession>
<proteinExistence type="predicted"/>
<feature type="region of interest" description="Disordered" evidence="1">
    <location>
        <begin position="1"/>
        <end position="35"/>
    </location>
</feature>
<protein>
    <submittedName>
        <fullName evidence="2">Uncharacterized protein</fullName>
    </submittedName>
</protein>
<dbReference type="AlphaFoldDB" id="A0A2A9CXZ7"/>
<name>A0A2A9CXZ7_9MICO</name>
<evidence type="ECO:0000256" key="1">
    <source>
        <dbReference type="SAM" id="MobiDB-lite"/>
    </source>
</evidence>
<gene>
    <name evidence="2" type="ORF">ATL40_0080</name>
</gene>
<comment type="caution">
    <text evidence="2">The sequence shown here is derived from an EMBL/GenBank/DDBJ whole genome shotgun (WGS) entry which is preliminary data.</text>
</comment>
<dbReference type="OrthoDB" id="7056088at2"/>
<dbReference type="RefSeq" id="WP_143556820.1">
    <property type="nucleotide sequence ID" value="NZ_PDJD01000001.1"/>
</dbReference>